<dbReference type="EMBL" id="CAXIEN010000101">
    <property type="protein sequence ID" value="CAL1277286.1"/>
    <property type="molecule type" value="Genomic_DNA"/>
</dbReference>
<comment type="caution">
    <text evidence="1">The sequence shown here is derived from an EMBL/GenBank/DDBJ whole genome shotgun (WGS) entry which is preliminary data.</text>
</comment>
<protein>
    <submittedName>
        <fullName evidence="1">Uncharacterized protein</fullName>
    </submittedName>
</protein>
<keyword evidence="2" id="KW-1185">Reference proteome</keyword>
<evidence type="ECO:0000313" key="2">
    <source>
        <dbReference type="Proteomes" id="UP001497382"/>
    </source>
</evidence>
<dbReference type="AlphaFoldDB" id="A0AAV1ZZQ1"/>
<accession>A0AAV1ZZQ1</accession>
<reference evidence="1 2" key="1">
    <citation type="submission" date="2024-04" db="EMBL/GenBank/DDBJ databases">
        <authorList>
            <person name="Rising A."/>
            <person name="Reimegard J."/>
            <person name="Sonavane S."/>
            <person name="Akerstrom W."/>
            <person name="Nylinder S."/>
            <person name="Hedman E."/>
            <person name="Kallberg Y."/>
        </authorList>
    </citation>
    <scope>NUCLEOTIDE SEQUENCE [LARGE SCALE GENOMIC DNA]</scope>
</reference>
<organism evidence="1 2">
    <name type="scientific">Larinioides sclopetarius</name>
    <dbReference type="NCBI Taxonomy" id="280406"/>
    <lineage>
        <taxon>Eukaryota</taxon>
        <taxon>Metazoa</taxon>
        <taxon>Ecdysozoa</taxon>
        <taxon>Arthropoda</taxon>
        <taxon>Chelicerata</taxon>
        <taxon>Arachnida</taxon>
        <taxon>Araneae</taxon>
        <taxon>Araneomorphae</taxon>
        <taxon>Entelegynae</taxon>
        <taxon>Araneoidea</taxon>
        <taxon>Araneidae</taxon>
        <taxon>Larinioides</taxon>
    </lineage>
</organism>
<sequence>MPKVHLLGKNYNSSLLISHTSKPNTTEMKFLKFFYTRRQHYCEYTPIFTDGSKVDSHVDSAVVFSNFTISETFHPFCSVYTSELYAIYLGLLKISALNIEIQE</sequence>
<name>A0AAV1ZZQ1_9ARAC</name>
<proteinExistence type="predicted"/>
<evidence type="ECO:0000313" key="1">
    <source>
        <dbReference type="EMBL" id="CAL1277286.1"/>
    </source>
</evidence>
<dbReference type="Proteomes" id="UP001497382">
    <property type="component" value="Unassembled WGS sequence"/>
</dbReference>
<gene>
    <name evidence="1" type="ORF">LARSCL_LOCUS9143</name>
</gene>